<dbReference type="RefSeq" id="WP_068810330.1">
    <property type="nucleotide sequence ID" value="NZ_BMIY01000009.1"/>
</dbReference>
<evidence type="ECO:0000259" key="14">
    <source>
        <dbReference type="Pfam" id="PF07732"/>
    </source>
</evidence>
<protein>
    <recommendedName>
        <fullName evidence="6">Multicopper oxidase CueO</fullName>
        <ecNumber evidence="5">1.16.3.4</ecNumber>
    </recommendedName>
    <alternativeName>
        <fullName evidence="7">Copper efflux oxidase</fullName>
    </alternativeName>
    <alternativeName>
        <fullName evidence="8">Cuprous oxidase</fullName>
    </alternativeName>
</protein>
<dbReference type="InterPro" id="IPR019546">
    <property type="entry name" value="TAT_signal_bac_arc"/>
</dbReference>
<accession>A0A916QMD6</accession>
<gene>
    <name evidence="15" type="ORF">GCM10011403_22910</name>
</gene>
<comment type="subunit">
    <text evidence="1">Monomer.</text>
</comment>
<evidence type="ECO:0000313" key="15">
    <source>
        <dbReference type="EMBL" id="GFZ79145.1"/>
    </source>
</evidence>
<dbReference type="Pfam" id="PF07731">
    <property type="entry name" value="Cu-oxidase_2"/>
    <property type="match status" value="1"/>
</dbReference>
<dbReference type="NCBIfam" id="TIGR01409">
    <property type="entry name" value="TAT_signal_seq"/>
    <property type="match status" value="1"/>
</dbReference>
<keyword evidence="3 11" id="KW-0732">Signal</keyword>
<dbReference type="Pfam" id="PF00394">
    <property type="entry name" value="Cu-oxidase"/>
    <property type="match status" value="1"/>
</dbReference>
<dbReference type="SUPFAM" id="SSF49503">
    <property type="entry name" value="Cupredoxins"/>
    <property type="match status" value="3"/>
</dbReference>
<feature type="region of interest" description="Disordered" evidence="10">
    <location>
        <begin position="378"/>
        <end position="404"/>
    </location>
</feature>
<evidence type="ECO:0000256" key="9">
    <source>
        <dbReference type="ARBA" id="ARBA00048092"/>
    </source>
</evidence>
<dbReference type="InterPro" id="IPR011706">
    <property type="entry name" value="Cu-oxidase_C"/>
</dbReference>
<reference evidence="15" key="2">
    <citation type="submission" date="2020-09" db="EMBL/GenBank/DDBJ databases">
        <authorList>
            <person name="Sun Q."/>
            <person name="Zhou Y."/>
        </authorList>
    </citation>
    <scope>NUCLEOTIDE SEQUENCE</scope>
    <source>
        <strain evidence="15">CGMCC 1.15425</strain>
    </source>
</reference>
<dbReference type="CDD" id="cd13867">
    <property type="entry name" value="CuRO_2_CueO_FtsP"/>
    <property type="match status" value="1"/>
</dbReference>
<dbReference type="GO" id="GO:0016491">
    <property type="term" value="F:oxidoreductase activity"/>
    <property type="evidence" value="ECO:0007669"/>
    <property type="project" value="UniProtKB-KW"/>
</dbReference>
<evidence type="ECO:0000256" key="6">
    <source>
        <dbReference type="ARBA" id="ARBA00041027"/>
    </source>
</evidence>
<dbReference type="PROSITE" id="PS51318">
    <property type="entry name" value="TAT"/>
    <property type="match status" value="1"/>
</dbReference>
<organism evidence="15 16">
    <name type="scientific">Pseudohongiella nitratireducens</name>
    <dbReference type="NCBI Taxonomy" id="1768907"/>
    <lineage>
        <taxon>Bacteria</taxon>
        <taxon>Pseudomonadati</taxon>
        <taxon>Pseudomonadota</taxon>
        <taxon>Gammaproteobacteria</taxon>
        <taxon>Pseudomonadales</taxon>
        <taxon>Pseudohongiellaceae</taxon>
        <taxon>Pseudohongiella</taxon>
    </lineage>
</organism>
<sequence>MSHSSRRQFLQHTALGAGLLATSPLWASDAGDWSQTSFRPLPIPELISGEAQADGFHYYLRARHGETEFYPGQPTATMGLNGSYLGPTLQVRQHEQVHIHVQNDLSEATTLHWHGMDLPAEEDGGPYQIIQPGNAWTARYTVKNPAATCWYHSHMMHQTGRQVYHGLAGLLIVDDEHHRSLPLPRDYGVDDIPLILQDRLFDDQGQLSYPDRMDDHMVGMRGDVMVVNGVISPTFIATTGRVRLRLLNAANARAFTLAFSDGRHFDLIATDLSLIEKPLTLETLMLSPGERAEIVVDTLSTQPFTLVNLPVPSTYQAHFGLLSDLMRELDTQAFDVLTIIPPAAAVPAAPALPAQLNDIDWLPEQDASYHRLIAMQMGEGQGNGGKRGGGPGARRERGGWGGGKHRINGRMMDMNFIEASIVAGTTEIWEITNDSPMMHPFHIHKVHFQILDRNGEPPGEDERGYKDTVRVPPFGRVRVIARFSGESNPHIPFMFHCHILEHEDNGMMGQFVIV</sequence>
<feature type="chain" id="PRO_5037472569" description="Multicopper oxidase CueO" evidence="11">
    <location>
        <begin position="28"/>
        <end position="514"/>
    </location>
</feature>
<evidence type="ECO:0000256" key="7">
    <source>
        <dbReference type="ARBA" id="ARBA00042896"/>
    </source>
</evidence>
<evidence type="ECO:0000256" key="5">
    <source>
        <dbReference type="ARBA" id="ARBA00038978"/>
    </source>
</evidence>
<feature type="domain" description="Plastocyanin-like" evidence="14">
    <location>
        <begin position="68"/>
        <end position="176"/>
    </location>
</feature>
<evidence type="ECO:0000256" key="8">
    <source>
        <dbReference type="ARBA" id="ARBA00043090"/>
    </source>
</evidence>
<feature type="compositionally biased region" description="Gly residues" evidence="10">
    <location>
        <begin position="379"/>
        <end position="392"/>
    </location>
</feature>
<dbReference type="InterPro" id="IPR008972">
    <property type="entry name" value="Cupredoxin"/>
</dbReference>
<dbReference type="CDD" id="cd13890">
    <property type="entry name" value="CuRO_3_CueO_FtsP"/>
    <property type="match status" value="1"/>
</dbReference>
<dbReference type="InterPro" id="IPR011707">
    <property type="entry name" value="Cu-oxidase-like_N"/>
</dbReference>
<evidence type="ECO:0000259" key="12">
    <source>
        <dbReference type="Pfam" id="PF00394"/>
    </source>
</evidence>
<proteinExistence type="predicted"/>
<comment type="caution">
    <text evidence="15">The sequence shown here is derived from an EMBL/GenBank/DDBJ whole genome shotgun (WGS) entry which is preliminary data.</text>
</comment>
<evidence type="ECO:0000256" key="2">
    <source>
        <dbReference type="ARBA" id="ARBA00022723"/>
    </source>
</evidence>
<dbReference type="Pfam" id="PF07732">
    <property type="entry name" value="Cu-oxidase_3"/>
    <property type="match status" value="1"/>
</dbReference>
<feature type="domain" description="Plastocyanin-like" evidence="12">
    <location>
        <begin position="241"/>
        <end position="307"/>
    </location>
</feature>
<dbReference type="CDD" id="cd04232">
    <property type="entry name" value="CuRO_1_CueO_FtsP"/>
    <property type="match status" value="1"/>
</dbReference>
<evidence type="ECO:0000256" key="10">
    <source>
        <dbReference type="SAM" id="MobiDB-lite"/>
    </source>
</evidence>
<keyword evidence="2" id="KW-0479">Metal-binding</keyword>
<keyword evidence="4" id="KW-0560">Oxidoreductase</keyword>
<dbReference type="InterPro" id="IPR001117">
    <property type="entry name" value="Cu-oxidase_2nd"/>
</dbReference>
<dbReference type="Proteomes" id="UP000627715">
    <property type="component" value="Unassembled WGS sequence"/>
</dbReference>
<evidence type="ECO:0000256" key="3">
    <source>
        <dbReference type="ARBA" id="ARBA00022729"/>
    </source>
</evidence>
<keyword evidence="16" id="KW-1185">Reference proteome</keyword>
<dbReference type="InterPro" id="IPR006311">
    <property type="entry name" value="TAT_signal"/>
</dbReference>
<dbReference type="InterPro" id="IPR002355">
    <property type="entry name" value="Cu_oxidase_Cu_BS"/>
</dbReference>
<dbReference type="EC" id="1.16.3.4" evidence="5"/>
<dbReference type="GO" id="GO:0005507">
    <property type="term" value="F:copper ion binding"/>
    <property type="evidence" value="ECO:0007669"/>
    <property type="project" value="InterPro"/>
</dbReference>
<evidence type="ECO:0000256" key="1">
    <source>
        <dbReference type="ARBA" id="ARBA00011245"/>
    </source>
</evidence>
<dbReference type="AlphaFoldDB" id="A0A916QMD6"/>
<dbReference type="OrthoDB" id="9757546at2"/>
<comment type="catalytic activity">
    <reaction evidence="9">
        <text>4 Cu(+) + O2 + 4 H(+) = 4 Cu(2+) + 2 H2O</text>
        <dbReference type="Rhea" id="RHEA:30083"/>
        <dbReference type="ChEBI" id="CHEBI:15377"/>
        <dbReference type="ChEBI" id="CHEBI:15378"/>
        <dbReference type="ChEBI" id="CHEBI:15379"/>
        <dbReference type="ChEBI" id="CHEBI:29036"/>
        <dbReference type="ChEBI" id="CHEBI:49552"/>
        <dbReference type="EC" id="1.16.3.4"/>
    </reaction>
    <physiologicalReaction direction="left-to-right" evidence="9">
        <dbReference type="Rhea" id="RHEA:30084"/>
    </physiologicalReaction>
</comment>
<name>A0A916QMD6_9GAMM</name>
<dbReference type="Gene3D" id="2.60.40.420">
    <property type="entry name" value="Cupredoxins - blue copper proteins"/>
    <property type="match status" value="3"/>
</dbReference>
<dbReference type="PROSITE" id="PS00080">
    <property type="entry name" value="MULTICOPPER_OXIDASE2"/>
    <property type="match status" value="1"/>
</dbReference>
<evidence type="ECO:0000313" key="16">
    <source>
        <dbReference type="Proteomes" id="UP000627715"/>
    </source>
</evidence>
<feature type="signal peptide" evidence="11">
    <location>
        <begin position="1"/>
        <end position="27"/>
    </location>
</feature>
<dbReference type="EMBL" id="BMIY01000009">
    <property type="protein sequence ID" value="GFZ79145.1"/>
    <property type="molecule type" value="Genomic_DNA"/>
</dbReference>
<evidence type="ECO:0000256" key="4">
    <source>
        <dbReference type="ARBA" id="ARBA00023002"/>
    </source>
</evidence>
<dbReference type="InterPro" id="IPR045087">
    <property type="entry name" value="Cu-oxidase_fam"/>
</dbReference>
<evidence type="ECO:0000259" key="13">
    <source>
        <dbReference type="Pfam" id="PF07731"/>
    </source>
</evidence>
<dbReference type="PANTHER" id="PTHR48267">
    <property type="entry name" value="CUPREDOXIN SUPERFAMILY PROTEIN"/>
    <property type="match status" value="1"/>
</dbReference>
<reference evidence="15" key="1">
    <citation type="journal article" date="2014" name="Int. J. Syst. Evol. Microbiol.">
        <title>Complete genome sequence of Corynebacterium casei LMG S-19264T (=DSM 44701T), isolated from a smear-ripened cheese.</title>
        <authorList>
            <consortium name="US DOE Joint Genome Institute (JGI-PGF)"/>
            <person name="Walter F."/>
            <person name="Albersmeier A."/>
            <person name="Kalinowski J."/>
            <person name="Ruckert C."/>
        </authorList>
    </citation>
    <scope>NUCLEOTIDE SEQUENCE</scope>
    <source>
        <strain evidence="15">CGMCC 1.15425</strain>
    </source>
</reference>
<feature type="domain" description="Plastocyanin-like" evidence="13">
    <location>
        <begin position="405"/>
        <end position="513"/>
    </location>
</feature>
<dbReference type="PANTHER" id="PTHR48267:SF1">
    <property type="entry name" value="BILIRUBIN OXIDASE"/>
    <property type="match status" value="1"/>
</dbReference>
<evidence type="ECO:0000256" key="11">
    <source>
        <dbReference type="SAM" id="SignalP"/>
    </source>
</evidence>